<dbReference type="EMBL" id="LHPG02000016">
    <property type="protein sequence ID" value="PRW33659.1"/>
    <property type="molecule type" value="Genomic_DNA"/>
</dbReference>
<dbReference type="AlphaFoldDB" id="A0A2P6TH91"/>
<evidence type="ECO:0000256" key="2">
    <source>
        <dbReference type="ARBA" id="ARBA00023043"/>
    </source>
</evidence>
<feature type="repeat" description="ANK" evidence="3">
    <location>
        <begin position="93"/>
        <end position="125"/>
    </location>
</feature>
<dbReference type="PROSITE" id="PS50297">
    <property type="entry name" value="ANK_REP_REGION"/>
    <property type="match status" value="2"/>
</dbReference>
<protein>
    <submittedName>
        <fullName evidence="4">Ankyrin repeat domain-containing 39-like isoform X1 isoform A</fullName>
    </submittedName>
</protein>
<feature type="repeat" description="ANK" evidence="3">
    <location>
        <begin position="58"/>
        <end position="90"/>
    </location>
</feature>
<evidence type="ECO:0000313" key="5">
    <source>
        <dbReference type="Proteomes" id="UP000239899"/>
    </source>
</evidence>
<evidence type="ECO:0000256" key="3">
    <source>
        <dbReference type="PROSITE-ProRule" id="PRU00023"/>
    </source>
</evidence>
<accession>A0A2P6TH91</accession>
<comment type="caution">
    <text evidence="4">The sequence shown here is derived from an EMBL/GenBank/DDBJ whole genome shotgun (WGS) entry which is preliminary data.</text>
</comment>
<dbReference type="OrthoDB" id="194358at2759"/>
<dbReference type="InterPro" id="IPR002110">
    <property type="entry name" value="Ankyrin_rpt"/>
</dbReference>
<dbReference type="SUPFAM" id="SSF48403">
    <property type="entry name" value="Ankyrin repeat"/>
    <property type="match status" value="1"/>
</dbReference>
<dbReference type="InterPro" id="IPR036770">
    <property type="entry name" value="Ankyrin_rpt-contain_sf"/>
</dbReference>
<proteinExistence type="predicted"/>
<dbReference type="SMART" id="SM00248">
    <property type="entry name" value="ANK"/>
    <property type="match status" value="3"/>
</dbReference>
<keyword evidence="1" id="KW-0677">Repeat</keyword>
<organism evidence="4 5">
    <name type="scientific">Chlorella sorokiniana</name>
    <name type="common">Freshwater green alga</name>
    <dbReference type="NCBI Taxonomy" id="3076"/>
    <lineage>
        <taxon>Eukaryota</taxon>
        <taxon>Viridiplantae</taxon>
        <taxon>Chlorophyta</taxon>
        <taxon>core chlorophytes</taxon>
        <taxon>Trebouxiophyceae</taxon>
        <taxon>Chlorellales</taxon>
        <taxon>Chlorellaceae</taxon>
        <taxon>Chlorella clade</taxon>
        <taxon>Chlorella</taxon>
    </lineage>
</organism>
<evidence type="ECO:0000313" key="4">
    <source>
        <dbReference type="EMBL" id="PRW33659.1"/>
    </source>
</evidence>
<keyword evidence="5" id="KW-1185">Reference proteome</keyword>
<dbReference type="PRINTS" id="PR01415">
    <property type="entry name" value="ANKYRIN"/>
</dbReference>
<dbReference type="PROSITE" id="PS50088">
    <property type="entry name" value="ANK_REPEAT"/>
    <property type="match status" value="2"/>
</dbReference>
<keyword evidence="2 3" id="KW-0040">ANK repeat</keyword>
<dbReference type="PANTHER" id="PTHR24171">
    <property type="entry name" value="ANKYRIN REPEAT DOMAIN-CONTAINING PROTEIN 39-RELATED"/>
    <property type="match status" value="1"/>
</dbReference>
<dbReference type="Pfam" id="PF12796">
    <property type="entry name" value="Ank_2"/>
    <property type="match status" value="1"/>
</dbReference>
<gene>
    <name evidence="4" type="ORF">C2E21_7590</name>
</gene>
<dbReference type="STRING" id="3076.A0A2P6TH91"/>
<dbReference type="Gene3D" id="1.25.40.20">
    <property type="entry name" value="Ankyrin repeat-containing domain"/>
    <property type="match status" value="1"/>
</dbReference>
<reference evidence="4 5" key="1">
    <citation type="journal article" date="2018" name="Plant J.">
        <title>Genome sequences of Chlorella sorokiniana UTEX 1602 and Micractinium conductrix SAG 241.80: implications to maltose excretion by a green alga.</title>
        <authorList>
            <person name="Arriola M.B."/>
            <person name="Velmurugan N."/>
            <person name="Zhang Y."/>
            <person name="Plunkett M.H."/>
            <person name="Hondzo H."/>
            <person name="Barney B.M."/>
        </authorList>
    </citation>
    <scope>NUCLEOTIDE SEQUENCE [LARGE SCALE GENOMIC DNA]</scope>
    <source>
        <strain evidence="5">UTEX 1602</strain>
    </source>
</reference>
<evidence type="ECO:0000256" key="1">
    <source>
        <dbReference type="ARBA" id="ARBA00022737"/>
    </source>
</evidence>
<dbReference type="Proteomes" id="UP000239899">
    <property type="component" value="Unassembled WGS sequence"/>
</dbReference>
<sequence length="245" mass="25906">MAAVAPPPAGPPLLRRVSPAPTALSPAIWAAAEAGDTDTVLQLFEAEGYRSIDARSMYQSTLLHAAARHGHVQLAAALLQRGSGVNELDYGGMRRTPLHWACRGGHVALVELLVAAGADTKMQADGRCWSKLVQGARCGSLIPKDSPTESAESLCRNNAVRLALTRPQWTPELHHMWPQRFRDAVRLLLLACSCSCGAAAYMDLDAAAGSDAANAGKQLPATLPLSRDIVLEVAAAAAYPVSAWL</sequence>
<name>A0A2P6TH91_CHLSO</name>